<dbReference type="Proteomes" id="UP000026960">
    <property type="component" value="Chromosome 1"/>
</dbReference>
<dbReference type="EnsemblPlants" id="OBART01G17200.1">
    <property type="protein sequence ID" value="OBART01G17200.1"/>
    <property type="gene ID" value="OBART01G17200"/>
</dbReference>
<accession>A0A0D3EPC8</accession>
<reference evidence="1" key="2">
    <citation type="submission" date="2015-03" db="UniProtKB">
        <authorList>
            <consortium name="EnsemblPlants"/>
        </authorList>
    </citation>
    <scope>IDENTIFICATION</scope>
</reference>
<keyword evidence="2" id="KW-1185">Reference proteome</keyword>
<dbReference type="Gramene" id="OBART01G17200.1">
    <property type="protein sequence ID" value="OBART01G17200.1"/>
    <property type="gene ID" value="OBART01G17200"/>
</dbReference>
<dbReference type="PaxDb" id="65489-OBART01G17200.1"/>
<dbReference type="AlphaFoldDB" id="A0A0D3EPC8"/>
<sequence length="56" mass="6629">MDASLKMKRDEKRGDSMLNIGEALGWVKDSHKEDYVMVDMYDQQSLMRHQQVQNKL</sequence>
<organism evidence="1">
    <name type="scientific">Oryza barthii</name>
    <dbReference type="NCBI Taxonomy" id="65489"/>
    <lineage>
        <taxon>Eukaryota</taxon>
        <taxon>Viridiplantae</taxon>
        <taxon>Streptophyta</taxon>
        <taxon>Embryophyta</taxon>
        <taxon>Tracheophyta</taxon>
        <taxon>Spermatophyta</taxon>
        <taxon>Magnoliopsida</taxon>
        <taxon>Liliopsida</taxon>
        <taxon>Poales</taxon>
        <taxon>Poaceae</taxon>
        <taxon>BOP clade</taxon>
        <taxon>Oryzoideae</taxon>
        <taxon>Oryzeae</taxon>
        <taxon>Oryzinae</taxon>
        <taxon>Oryza</taxon>
    </lineage>
</organism>
<evidence type="ECO:0000313" key="2">
    <source>
        <dbReference type="Proteomes" id="UP000026960"/>
    </source>
</evidence>
<evidence type="ECO:0000313" key="1">
    <source>
        <dbReference type="EnsemblPlants" id="OBART01G17200.1"/>
    </source>
</evidence>
<protein>
    <submittedName>
        <fullName evidence="1">Uncharacterized protein</fullName>
    </submittedName>
</protein>
<name>A0A0D3EPC8_9ORYZ</name>
<reference evidence="1" key="1">
    <citation type="journal article" date="2009" name="Rice">
        <title>De Novo Next Generation Sequencing of Plant Genomes.</title>
        <authorList>
            <person name="Rounsley S."/>
            <person name="Marri P.R."/>
            <person name="Yu Y."/>
            <person name="He R."/>
            <person name="Sisneros N."/>
            <person name="Goicoechea J.L."/>
            <person name="Lee S.J."/>
            <person name="Angelova A."/>
            <person name="Kudrna D."/>
            <person name="Luo M."/>
            <person name="Affourtit J."/>
            <person name="Desany B."/>
            <person name="Knight J."/>
            <person name="Niazi F."/>
            <person name="Egholm M."/>
            <person name="Wing R.A."/>
        </authorList>
    </citation>
    <scope>NUCLEOTIDE SEQUENCE [LARGE SCALE GENOMIC DNA]</scope>
    <source>
        <strain evidence="1">cv. IRGC 105608</strain>
    </source>
</reference>
<proteinExistence type="predicted"/>
<dbReference type="HOGENOM" id="CLU_3017601_0_0_1"/>